<protein>
    <recommendedName>
        <fullName evidence="6">Glycerol operon regulatory protein</fullName>
    </recommendedName>
</protein>
<keyword evidence="2" id="KW-0805">Transcription regulation</keyword>
<dbReference type="SUPFAM" id="SSF55781">
    <property type="entry name" value="GAF domain-like"/>
    <property type="match status" value="1"/>
</dbReference>
<reference evidence="9 11" key="1">
    <citation type="submission" date="2018-03" db="EMBL/GenBank/DDBJ databases">
        <title>Genomic Encyclopedia of Archaeal and Bacterial Type Strains, Phase II (KMG-II): from individual species to whole genera.</title>
        <authorList>
            <person name="Goeker M."/>
        </authorList>
    </citation>
    <scope>NUCLEOTIDE SEQUENCE [LARGE SCALE GENOMIC DNA]</scope>
    <source>
        <strain evidence="9 11">DSM 21548</strain>
    </source>
</reference>
<evidence type="ECO:0000256" key="1">
    <source>
        <dbReference type="ARBA" id="ARBA00022798"/>
    </source>
</evidence>
<keyword evidence="4" id="KW-0804">Transcription</keyword>
<keyword evidence="1" id="KW-0319">Glycerol metabolism</keyword>
<dbReference type="SMART" id="SM00346">
    <property type="entry name" value="HTH_ICLR"/>
    <property type="match status" value="1"/>
</dbReference>
<dbReference type="Pfam" id="PF01614">
    <property type="entry name" value="IclR_C"/>
    <property type="match status" value="1"/>
</dbReference>
<evidence type="ECO:0000256" key="6">
    <source>
        <dbReference type="ARBA" id="ARBA00070406"/>
    </source>
</evidence>
<dbReference type="AlphaFoldDB" id="A0A2P8GVH4"/>
<evidence type="ECO:0000256" key="3">
    <source>
        <dbReference type="ARBA" id="ARBA00023125"/>
    </source>
</evidence>
<dbReference type="InterPro" id="IPR036390">
    <property type="entry name" value="WH_DNA-bd_sf"/>
</dbReference>
<evidence type="ECO:0000313" key="10">
    <source>
        <dbReference type="EMBL" id="RUQ87491.1"/>
    </source>
</evidence>
<dbReference type="Proteomes" id="UP000268291">
    <property type="component" value="Unassembled WGS sequence"/>
</dbReference>
<dbReference type="FunFam" id="1.10.10.10:FF:000056">
    <property type="entry name" value="IclR family transcriptional regulator"/>
    <property type="match status" value="1"/>
</dbReference>
<comment type="caution">
    <text evidence="9">The sequence shown here is derived from an EMBL/GenBank/DDBJ whole genome shotgun (WGS) entry which is preliminary data.</text>
</comment>
<dbReference type="GO" id="GO:0003677">
    <property type="term" value="F:DNA binding"/>
    <property type="evidence" value="ECO:0007669"/>
    <property type="project" value="UniProtKB-KW"/>
</dbReference>
<comment type="function">
    <text evidence="5">May be an activator protein for the gylABX operon.</text>
</comment>
<evidence type="ECO:0000313" key="9">
    <source>
        <dbReference type="EMBL" id="PSL37943.1"/>
    </source>
</evidence>
<dbReference type="PANTHER" id="PTHR30136:SF34">
    <property type="entry name" value="TRANSCRIPTIONAL REGULATOR"/>
    <property type="match status" value="1"/>
</dbReference>
<dbReference type="RefSeq" id="WP_106563019.1">
    <property type="nucleotide sequence ID" value="NZ_PYAU01000001.1"/>
</dbReference>
<dbReference type="InterPro" id="IPR036388">
    <property type="entry name" value="WH-like_DNA-bd_sf"/>
</dbReference>
<dbReference type="Gene3D" id="3.30.450.40">
    <property type="match status" value="1"/>
</dbReference>
<keyword evidence="3" id="KW-0238">DNA-binding</keyword>
<feature type="domain" description="IclR-ED" evidence="8">
    <location>
        <begin position="70"/>
        <end position="254"/>
    </location>
</feature>
<organism evidence="9 11">
    <name type="scientific">Labedella gwakjiensis</name>
    <dbReference type="NCBI Taxonomy" id="390269"/>
    <lineage>
        <taxon>Bacteria</taxon>
        <taxon>Bacillati</taxon>
        <taxon>Actinomycetota</taxon>
        <taxon>Actinomycetes</taxon>
        <taxon>Micrococcales</taxon>
        <taxon>Microbacteriaceae</taxon>
        <taxon>Labedella</taxon>
    </lineage>
</organism>
<evidence type="ECO:0000256" key="4">
    <source>
        <dbReference type="ARBA" id="ARBA00023163"/>
    </source>
</evidence>
<dbReference type="InterPro" id="IPR050707">
    <property type="entry name" value="HTH_MetabolicPath_Reg"/>
</dbReference>
<dbReference type="Proteomes" id="UP000241203">
    <property type="component" value="Unassembled WGS sequence"/>
</dbReference>
<dbReference type="EMBL" id="PYAU01000001">
    <property type="protein sequence ID" value="PSL37943.1"/>
    <property type="molecule type" value="Genomic_DNA"/>
</dbReference>
<dbReference type="GO" id="GO:0045892">
    <property type="term" value="P:negative regulation of DNA-templated transcription"/>
    <property type="evidence" value="ECO:0007669"/>
    <property type="project" value="TreeGrafter"/>
</dbReference>
<dbReference type="SUPFAM" id="SSF46785">
    <property type="entry name" value="Winged helix' DNA-binding domain"/>
    <property type="match status" value="1"/>
</dbReference>
<proteinExistence type="predicted"/>
<accession>A0A2P8GVH4</accession>
<sequence length="272" mass="28801">MPDRNPEFIEAIARGIDVITAFGSAPRALSLSEVATAAGLARPTARRILLTLADLGYVRADDGVFSLTPRVLDLGLAYVSSSSIWELTRPHLVDLVSETNESCSVAQLDGSDIVYVARVAVPKLVALSVSIGTRFPAAATSLGKVLLAAVPPADLDAVLATASRSEVAATWRPDRAELEETLRDVRARGWAATDQQLAPAIRSIAAPIRNSAGDVVAAVNINAHAFETSMETLVDEHLPKLLRTAGEISADWARWESLPAHRVAPAMNGAGR</sequence>
<gene>
    <name evidence="9" type="ORF">CLV49_1551</name>
    <name evidence="10" type="ORF">ELQ93_11440</name>
</gene>
<evidence type="ECO:0000256" key="2">
    <source>
        <dbReference type="ARBA" id="ARBA00023015"/>
    </source>
</evidence>
<evidence type="ECO:0000313" key="12">
    <source>
        <dbReference type="Proteomes" id="UP000268291"/>
    </source>
</evidence>
<name>A0A2P8GVH4_9MICO</name>
<dbReference type="InterPro" id="IPR005471">
    <property type="entry name" value="Tscrpt_reg_IclR_N"/>
</dbReference>
<keyword evidence="12" id="KW-1185">Reference proteome</keyword>
<evidence type="ECO:0000259" key="8">
    <source>
        <dbReference type="PROSITE" id="PS51078"/>
    </source>
</evidence>
<dbReference type="Gene3D" id="1.10.10.10">
    <property type="entry name" value="Winged helix-like DNA-binding domain superfamily/Winged helix DNA-binding domain"/>
    <property type="match status" value="1"/>
</dbReference>
<dbReference type="InterPro" id="IPR029016">
    <property type="entry name" value="GAF-like_dom_sf"/>
</dbReference>
<evidence type="ECO:0000259" key="7">
    <source>
        <dbReference type="PROSITE" id="PS51077"/>
    </source>
</evidence>
<dbReference type="GO" id="GO:0003700">
    <property type="term" value="F:DNA-binding transcription factor activity"/>
    <property type="evidence" value="ECO:0007669"/>
    <property type="project" value="TreeGrafter"/>
</dbReference>
<dbReference type="GO" id="GO:0006071">
    <property type="term" value="P:glycerol metabolic process"/>
    <property type="evidence" value="ECO:0007669"/>
    <property type="project" value="UniProtKB-KW"/>
</dbReference>
<dbReference type="OrthoDB" id="9807558at2"/>
<dbReference type="PANTHER" id="PTHR30136">
    <property type="entry name" value="HELIX-TURN-HELIX TRANSCRIPTIONAL REGULATOR, ICLR FAMILY"/>
    <property type="match status" value="1"/>
</dbReference>
<dbReference type="EMBL" id="RZGY01000001">
    <property type="protein sequence ID" value="RUQ87491.1"/>
    <property type="molecule type" value="Genomic_DNA"/>
</dbReference>
<evidence type="ECO:0000256" key="5">
    <source>
        <dbReference type="ARBA" id="ARBA00058938"/>
    </source>
</evidence>
<evidence type="ECO:0000313" key="11">
    <source>
        <dbReference type="Proteomes" id="UP000241203"/>
    </source>
</evidence>
<dbReference type="Pfam" id="PF09339">
    <property type="entry name" value="HTH_IclR"/>
    <property type="match status" value="1"/>
</dbReference>
<dbReference type="PROSITE" id="PS51077">
    <property type="entry name" value="HTH_ICLR"/>
    <property type="match status" value="1"/>
</dbReference>
<dbReference type="PROSITE" id="PS51078">
    <property type="entry name" value="ICLR_ED"/>
    <property type="match status" value="1"/>
</dbReference>
<feature type="domain" description="HTH iclR-type" evidence="7">
    <location>
        <begin position="9"/>
        <end position="69"/>
    </location>
</feature>
<reference evidence="10 12" key="2">
    <citation type="submission" date="2018-12" db="EMBL/GenBank/DDBJ databases">
        <authorList>
            <person name="hu s."/>
            <person name="Xu Y."/>
            <person name="Xu B."/>
            <person name="Li F."/>
        </authorList>
    </citation>
    <scope>NUCLEOTIDE SEQUENCE [LARGE SCALE GENOMIC DNA]</scope>
    <source>
        <strain evidence="10 12">KSW2-17</strain>
    </source>
</reference>
<dbReference type="InterPro" id="IPR014757">
    <property type="entry name" value="Tscrpt_reg_IclR_C"/>
</dbReference>